<evidence type="ECO:0000313" key="1">
    <source>
        <dbReference type="EMBL" id="PMQ21545.1"/>
    </source>
</evidence>
<protein>
    <submittedName>
        <fullName evidence="1">Uncharacterized protein</fullName>
    </submittedName>
</protein>
<dbReference type="RefSeq" id="WP_102598044.1">
    <property type="nucleotide sequence ID" value="NZ_JBQQKX010000020.1"/>
</dbReference>
<proteinExistence type="predicted"/>
<dbReference type="AlphaFoldDB" id="A0A2N7S5Y1"/>
<comment type="caution">
    <text evidence="1">The sequence shown here is derived from an EMBL/GenBank/DDBJ whole genome shotgun (WGS) entry which is preliminary data.</text>
</comment>
<dbReference type="Proteomes" id="UP000235739">
    <property type="component" value="Unassembled WGS sequence"/>
</dbReference>
<evidence type="ECO:0000313" key="2">
    <source>
        <dbReference type="Proteomes" id="UP000235739"/>
    </source>
</evidence>
<dbReference type="EMBL" id="PNQX01000001">
    <property type="protein sequence ID" value="PMQ21545.1"/>
    <property type="molecule type" value="Genomic_DNA"/>
</dbReference>
<gene>
    <name evidence="1" type="ORF">CIK84_08420</name>
</gene>
<sequence length="96" mass="10675">MRPLSIEHSMPPEAATEVAHRLARTGIMLGSRAILKRVRMSATDVQYSQGTGEEISGPIAELVMLRAGRAPRWDQLEGAGVELARQMWLKRQRHSA</sequence>
<name>A0A2N7S5Y1_9MICC</name>
<accession>A0A2N7S5Y1</accession>
<reference evidence="1 2" key="1">
    <citation type="journal article" date="2017" name="Elife">
        <title>Extensive horizontal gene transfer in cheese-associated bacteria.</title>
        <authorList>
            <person name="Bonham K.S."/>
            <person name="Wolfe B.E."/>
            <person name="Dutton R.J."/>
        </authorList>
    </citation>
    <scope>NUCLEOTIDE SEQUENCE [LARGE SCALE GENOMIC DNA]</scope>
    <source>
        <strain evidence="1 2">JB182</strain>
    </source>
</reference>
<organism evidence="1 2">
    <name type="scientific">Glutamicibacter arilaitensis</name>
    <dbReference type="NCBI Taxonomy" id="256701"/>
    <lineage>
        <taxon>Bacteria</taxon>
        <taxon>Bacillati</taxon>
        <taxon>Actinomycetota</taxon>
        <taxon>Actinomycetes</taxon>
        <taxon>Micrococcales</taxon>
        <taxon>Micrococcaceae</taxon>
        <taxon>Glutamicibacter</taxon>
    </lineage>
</organism>